<dbReference type="PANTHER" id="PTHR28106">
    <property type="entry name" value="MITOCHONDRIAL ATPASE COMPLEX SUBUNIT ATP10"/>
    <property type="match status" value="1"/>
</dbReference>
<dbReference type="GeneID" id="73472297"/>
<evidence type="ECO:0000313" key="2">
    <source>
        <dbReference type="Proteomes" id="UP000694255"/>
    </source>
</evidence>
<dbReference type="GO" id="GO:0005743">
    <property type="term" value="C:mitochondrial inner membrane"/>
    <property type="evidence" value="ECO:0007669"/>
    <property type="project" value="TreeGrafter"/>
</dbReference>
<evidence type="ECO:0000313" key="1">
    <source>
        <dbReference type="EMBL" id="KAG7660977.1"/>
    </source>
</evidence>
<dbReference type="EMBL" id="JAGSYN010000271">
    <property type="protein sequence ID" value="KAG7660977.1"/>
    <property type="molecule type" value="Genomic_DNA"/>
</dbReference>
<keyword evidence="2" id="KW-1185">Reference proteome</keyword>
<proteinExistence type="predicted"/>
<accession>A0A8J5UHQ4</accession>
<name>A0A8J5UHQ4_9ASCO</name>
<dbReference type="OrthoDB" id="17089at2759"/>
<dbReference type="PANTHER" id="PTHR28106:SF1">
    <property type="entry name" value="MITOCHONDRIAL ATPASE COMPLEX SUBUNIT ATP10"/>
    <property type="match status" value="1"/>
</dbReference>
<comment type="caution">
    <text evidence="1">The sequence shown here is derived from an EMBL/GenBank/DDBJ whole genome shotgun (WGS) entry which is preliminary data.</text>
</comment>
<sequence>MNRSFVRTLSSSQVRSKSMRFAASINNAVKTPQTKPIEIKHAIGLETPVLLNHNLSDTYNLNNLYHSLFSAEAKEARQKKLDYEMQHSPLYDAKCFRNTNGKIFTPPKSYFRAEKSLYFPDFYAKTLDGKQRSIYEALGDKITIVNIFSSVTGEKCTHSYYKSDEKDYYLKDYTEFTKEYPNCQIFDVNIPTNWLKGFVLNLSLSNLRKMIPKERSNHYFILPDHIFQYKIRQELLCDNQCSGFIYILDPQGRIRWLTSGYSTPEEYELMWKVVKRLQNEIANKDE</sequence>
<reference evidence="1 2" key="1">
    <citation type="journal article" date="2021" name="DNA Res.">
        <title>Genome analysis of Candida subhashii reveals its hybrid nature and dual mitochondrial genome conformations.</title>
        <authorList>
            <person name="Mixao V."/>
            <person name="Hegedusova E."/>
            <person name="Saus E."/>
            <person name="Pryszcz L.P."/>
            <person name="Cillingova A."/>
            <person name="Nosek J."/>
            <person name="Gabaldon T."/>
        </authorList>
    </citation>
    <scope>NUCLEOTIDE SEQUENCE [LARGE SCALE GENOMIC DNA]</scope>
    <source>
        <strain evidence="1 2">CBS 10753</strain>
    </source>
</reference>
<dbReference type="GO" id="GO:0033615">
    <property type="term" value="P:mitochondrial proton-transporting ATP synthase complex assembly"/>
    <property type="evidence" value="ECO:0007669"/>
    <property type="project" value="TreeGrafter"/>
</dbReference>
<organism evidence="1 2">
    <name type="scientific">[Candida] subhashii</name>
    <dbReference type="NCBI Taxonomy" id="561895"/>
    <lineage>
        <taxon>Eukaryota</taxon>
        <taxon>Fungi</taxon>
        <taxon>Dikarya</taxon>
        <taxon>Ascomycota</taxon>
        <taxon>Saccharomycotina</taxon>
        <taxon>Pichiomycetes</taxon>
        <taxon>Debaryomycetaceae</taxon>
        <taxon>Spathaspora</taxon>
    </lineage>
</organism>
<dbReference type="RefSeq" id="XP_049261210.1">
    <property type="nucleotide sequence ID" value="XM_049409570.1"/>
</dbReference>
<gene>
    <name evidence="1" type="ORF">J8A68_005497</name>
</gene>
<protein>
    <submittedName>
        <fullName evidence="1">ATP10</fullName>
    </submittedName>
</protein>
<dbReference type="AlphaFoldDB" id="A0A8J5UHQ4"/>
<dbReference type="Pfam" id="PF05176">
    <property type="entry name" value="ATP-synt_10"/>
    <property type="match status" value="1"/>
</dbReference>
<dbReference type="InterPro" id="IPR007849">
    <property type="entry name" value="ATP10"/>
</dbReference>
<dbReference type="Proteomes" id="UP000694255">
    <property type="component" value="Unassembled WGS sequence"/>
</dbReference>